<reference evidence="6" key="1">
    <citation type="submission" date="2021-04" db="EMBL/GenBank/DDBJ databases">
        <title>Luteolibacter sp. 32A isolated from the skin of an Anderson's salamander (Ambystoma andersonii).</title>
        <authorList>
            <person name="Spergser J."/>
            <person name="Busse H.-J."/>
        </authorList>
    </citation>
    <scope>NUCLEOTIDE SEQUENCE</scope>
    <source>
        <strain evidence="6">32A</strain>
    </source>
</reference>
<evidence type="ECO:0000256" key="1">
    <source>
        <dbReference type="ARBA" id="ARBA00022452"/>
    </source>
</evidence>
<keyword evidence="1" id="KW-0472">Membrane</keyword>
<dbReference type="InterPro" id="IPR051544">
    <property type="entry name" value="TPS_OM_transporter"/>
</dbReference>
<dbReference type="Gene3D" id="2.40.160.50">
    <property type="entry name" value="membrane protein fhac: a member of the omp85/tpsb transporter family"/>
    <property type="match status" value="1"/>
</dbReference>
<dbReference type="GO" id="GO:0008320">
    <property type="term" value="F:protein transmembrane transporter activity"/>
    <property type="evidence" value="ECO:0007669"/>
    <property type="project" value="TreeGrafter"/>
</dbReference>
<dbReference type="InterPro" id="IPR005565">
    <property type="entry name" value="Hemolysn_activator_HlyB_C"/>
</dbReference>
<dbReference type="Pfam" id="PF08479">
    <property type="entry name" value="POTRA_2"/>
    <property type="match status" value="1"/>
</dbReference>
<dbReference type="InterPro" id="IPR013686">
    <property type="entry name" value="Polypept-transport_assoc_ShlB"/>
</dbReference>
<dbReference type="RefSeq" id="WP_211631704.1">
    <property type="nucleotide sequence ID" value="NZ_CP073100.1"/>
</dbReference>
<feature type="domain" description="Haemolysin activator HlyB C-terminal" evidence="4">
    <location>
        <begin position="140"/>
        <end position="457"/>
    </location>
</feature>
<dbReference type="EMBL" id="CP073100">
    <property type="protein sequence ID" value="QUE51565.1"/>
    <property type="molecule type" value="Genomic_DNA"/>
</dbReference>
<sequence>MYIREYRVRGVKSGVVGSAEIGEAVYPFLGPGQMPADVDRARAAVEKLYHDKGYQAVAVAIPVQQIKRGTVILEVSENPVGRLRVKGARFTSPSALKGLAPALAEGRVVNFNEVTKNLVAMNQLGGRTVTPELRPGVEPGTVDIDLKVKDGLPLHGSLEVNNRYSANTSELRLNGAVSYDNLWQLGHAMGMSFQVAPLDLEDAQVFSGYYLAPLSNGWSLMLQGTKQDSNVSTLGGLAVAGRGEILGLRVLKTLPQGRDFYQSLSFGLDYKHFDEDLTSSTGTIQAPLTYYPLTALYTASLKHKSGKTDFNGGVTLHLRGMGASADEFNNKRYKSAGSFLYFRGDLSHTRDLPHGLQGFARVQGQMSSQPLVNSEQFSAGGLGTVRGYLESETLGDDAVTATLELRSPSLVGTGKDDAENDWRFYVFGDAGFTSIQAPLPGQDPGSSLLSVGLGTRGRFFDHYNGSLDVGLPLLRRSSGQDRQPLYTFRVWGDF</sequence>
<keyword evidence="7" id="KW-1185">Reference proteome</keyword>
<evidence type="ECO:0000259" key="4">
    <source>
        <dbReference type="Pfam" id="PF03865"/>
    </source>
</evidence>
<accession>A0A975PEV8</accession>
<evidence type="ECO:0000256" key="3">
    <source>
        <dbReference type="ARBA" id="ARBA00023237"/>
    </source>
</evidence>
<keyword evidence="1" id="KW-1134">Transmembrane beta strand</keyword>
<dbReference type="GO" id="GO:0098046">
    <property type="term" value="C:type V protein secretion system complex"/>
    <property type="evidence" value="ECO:0007669"/>
    <property type="project" value="TreeGrafter"/>
</dbReference>
<evidence type="ECO:0000259" key="5">
    <source>
        <dbReference type="Pfam" id="PF08479"/>
    </source>
</evidence>
<feature type="domain" description="Polypeptide-transport-associated ShlB-type" evidence="5">
    <location>
        <begin position="3"/>
        <end position="77"/>
    </location>
</feature>
<keyword evidence="3" id="KW-0998">Cell outer membrane</keyword>
<organism evidence="6 7">
    <name type="scientific">Luteolibacter ambystomatis</name>
    <dbReference type="NCBI Taxonomy" id="2824561"/>
    <lineage>
        <taxon>Bacteria</taxon>
        <taxon>Pseudomonadati</taxon>
        <taxon>Verrucomicrobiota</taxon>
        <taxon>Verrucomicrobiia</taxon>
        <taxon>Verrucomicrobiales</taxon>
        <taxon>Verrucomicrobiaceae</taxon>
        <taxon>Luteolibacter</taxon>
    </lineage>
</organism>
<name>A0A975PEV8_9BACT</name>
<dbReference type="PANTHER" id="PTHR34597">
    <property type="entry name" value="SLR1661 PROTEIN"/>
    <property type="match status" value="1"/>
</dbReference>
<keyword evidence="2" id="KW-0812">Transmembrane</keyword>
<evidence type="ECO:0000313" key="6">
    <source>
        <dbReference type="EMBL" id="QUE51565.1"/>
    </source>
</evidence>
<gene>
    <name evidence="6" type="ORF">KBB96_01420</name>
</gene>
<dbReference type="GO" id="GO:0046819">
    <property type="term" value="P:protein secretion by the type V secretion system"/>
    <property type="evidence" value="ECO:0007669"/>
    <property type="project" value="TreeGrafter"/>
</dbReference>
<dbReference type="PANTHER" id="PTHR34597:SF6">
    <property type="entry name" value="BLR6126 PROTEIN"/>
    <property type="match status" value="1"/>
</dbReference>
<dbReference type="Gene3D" id="3.10.20.310">
    <property type="entry name" value="membrane protein fhac"/>
    <property type="match status" value="1"/>
</dbReference>
<evidence type="ECO:0000256" key="2">
    <source>
        <dbReference type="ARBA" id="ARBA00022692"/>
    </source>
</evidence>
<evidence type="ECO:0000313" key="7">
    <source>
        <dbReference type="Proteomes" id="UP000676169"/>
    </source>
</evidence>
<proteinExistence type="predicted"/>
<dbReference type="AlphaFoldDB" id="A0A975PEV8"/>
<dbReference type="Proteomes" id="UP000676169">
    <property type="component" value="Chromosome"/>
</dbReference>
<protein>
    <submittedName>
        <fullName evidence="6">ShlB/FhaC/HecB family hemolysin secretion/activation protein</fullName>
    </submittedName>
</protein>
<dbReference type="KEGG" id="lamb:KBB96_01420"/>
<dbReference type="Pfam" id="PF03865">
    <property type="entry name" value="ShlB"/>
    <property type="match status" value="1"/>
</dbReference>